<feature type="compositionally biased region" description="Basic residues" evidence="1">
    <location>
        <begin position="79"/>
        <end position="91"/>
    </location>
</feature>
<evidence type="ECO:0000313" key="2">
    <source>
        <dbReference type="EMBL" id="OCK75274.1"/>
    </source>
</evidence>
<dbReference type="Proteomes" id="UP000250266">
    <property type="component" value="Unassembled WGS sequence"/>
</dbReference>
<feature type="compositionally biased region" description="Low complexity" evidence="1">
    <location>
        <begin position="106"/>
        <end position="117"/>
    </location>
</feature>
<accession>A0A8E2JAX8</accession>
<feature type="compositionally biased region" description="Basic and acidic residues" evidence="1">
    <location>
        <begin position="123"/>
        <end position="141"/>
    </location>
</feature>
<feature type="compositionally biased region" description="Pro residues" evidence="1">
    <location>
        <begin position="50"/>
        <end position="70"/>
    </location>
</feature>
<name>A0A8E2JAX8_9PEZI</name>
<evidence type="ECO:0000256" key="1">
    <source>
        <dbReference type="SAM" id="MobiDB-lite"/>
    </source>
</evidence>
<feature type="region of interest" description="Disordered" evidence="1">
    <location>
        <begin position="1"/>
        <end position="141"/>
    </location>
</feature>
<dbReference type="AlphaFoldDB" id="A0A8E2JAX8"/>
<organism evidence="2 3">
    <name type="scientific">Lepidopterella palustris CBS 459.81</name>
    <dbReference type="NCBI Taxonomy" id="1314670"/>
    <lineage>
        <taxon>Eukaryota</taxon>
        <taxon>Fungi</taxon>
        <taxon>Dikarya</taxon>
        <taxon>Ascomycota</taxon>
        <taxon>Pezizomycotina</taxon>
        <taxon>Dothideomycetes</taxon>
        <taxon>Pleosporomycetidae</taxon>
        <taxon>Mytilinidiales</taxon>
        <taxon>Argynnaceae</taxon>
        <taxon>Lepidopterella</taxon>
    </lineage>
</organism>
<gene>
    <name evidence="2" type="ORF">K432DRAFT_409171</name>
</gene>
<reference evidence="2 3" key="1">
    <citation type="journal article" date="2016" name="Nat. Commun.">
        <title>Ectomycorrhizal ecology is imprinted in the genome of the dominant symbiotic fungus Cenococcum geophilum.</title>
        <authorList>
            <consortium name="DOE Joint Genome Institute"/>
            <person name="Peter M."/>
            <person name="Kohler A."/>
            <person name="Ohm R.A."/>
            <person name="Kuo A."/>
            <person name="Krutzmann J."/>
            <person name="Morin E."/>
            <person name="Arend M."/>
            <person name="Barry K.W."/>
            <person name="Binder M."/>
            <person name="Choi C."/>
            <person name="Clum A."/>
            <person name="Copeland A."/>
            <person name="Grisel N."/>
            <person name="Haridas S."/>
            <person name="Kipfer T."/>
            <person name="LaButti K."/>
            <person name="Lindquist E."/>
            <person name="Lipzen A."/>
            <person name="Maire R."/>
            <person name="Meier B."/>
            <person name="Mihaltcheva S."/>
            <person name="Molinier V."/>
            <person name="Murat C."/>
            <person name="Poggeler S."/>
            <person name="Quandt C.A."/>
            <person name="Sperisen C."/>
            <person name="Tritt A."/>
            <person name="Tisserant E."/>
            <person name="Crous P.W."/>
            <person name="Henrissat B."/>
            <person name="Nehls U."/>
            <person name="Egli S."/>
            <person name="Spatafora J.W."/>
            <person name="Grigoriev I.V."/>
            <person name="Martin F.M."/>
        </authorList>
    </citation>
    <scope>NUCLEOTIDE SEQUENCE [LARGE SCALE GENOMIC DNA]</scope>
    <source>
        <strain evidence="2 3">CBS 459.81</strain>
    </source>
</reference>
<dbReference type="EMBL" id="KV745340">
    <property type="protein sequence ID" value="OCK75274.1"/>
    <property type="molecule type" value="Genomic_DNA"/>
</dbReference>
<evidence type="ECO:0000313" key="3">
    <source>
        <dbReference type="Proteomes" id="UP000250266"/>
    </source>
</evidence>
<proteinExistence type="predicted"/>
<feature type="compositionally biased region" description="Low complexity" evidence="1">
    <location>
        <begin position="37"/>
        <end position="49"/>
    </location>
</feature>
<protein>
    <submittedName>
        <fullName evidence="2">Uncharacterized protein</fullName>
    </submittedName>
</protein>
<sequence length="141" mass="15799">MRKKAIGQFQQRTIADYGSGPYYGPSGRGIRNPQIAGMGMEGMQMQALHAPPPQAQAPLPMLMPPPPQQPQPQASAEAKRKRREKKEKRRRERGEREVSDVWTINEGSELEGSAGASGEEDEGNRVRKVHDSYFRKGEGWQ</sequence>
<keyword evidence="3" id="KW-1185">Reference proteome</keyword>